<protein>
    <submittedName>
        <fullName evidence="8">RagB/SusD family nutrient uptake outer membrane protein</fullName>
    </submittedName>
</protein>
<comment type="subcellular location">
    <subcellularLocation>
        <location evidence="1">Cell outer membrane</location>
    </subcellularLocation>
</comment>
<evidence type="ECO:0000313" key="8">
    <source>
        <dbReference type="EMBL" id="MET7000769.1"/>
    </source>
</evidence>
<gene>
    <name evidence="8" type="ORF">ABR189_25530</name>
</gene>
<reference evidence="8 9" key="1">
    <citation type="submission" date="2024-06" db="EMBL/GenBank/DDBJ databases">
        <title>Chitinophaga defluvii sp. nov., isolated from municipal sewage.</title>
        <authorList>
            <person name="Zhang L."/>
        </authorList>
    </citation>
    <scope>NUCLEOTIDE SEQUENCE [LARGE SCALE GENOMIC DNA]</scope>
    <source>
        <strain evidence="8 9">H8</strain>
    </source>
</reference>
<keyword evidence="9" id="KW-1185">Reference proteome</keyword>
<feature type="signal peptide" evidence="6">
    <location>
        <begin position="1"/>
        <end position="20"/>
    </location>
</feature>
<dbReference type="Pfam" id="PF07980">
    <property type="entry name" value="SusD_RagB"/>
    <property type="match status" value="1"/>
</dbReference>
<dbReference type="InterPro" id="IPR012944">
    <property type="entry name" value="SusD_RagB_dom"/>
</dbReference>
<keyword evidence="5" id="KW-0998">Cell outer membrane</keyword>
<dbReference type="Gene3D" id="1.25.40.390">
    <property type="match status" value="2"/>
</dbReference>
<comment type="similarity">
    <text evidence="2">Belongs to the SusD family.</text>
</comment>
<keyword evidence="3 6" id="KW-0732">Signal</keyword>
<evidence type="ECO:0000256" key="3">
    <source>
        <dbReference type="ARBA" id="ARBA00022729"/>
    </source>
</evidence>
<evidence type="ECO:0000256" key="1">
    <source>
        <dbReference type="ARBA" id="ARBA00004442"/>
    </source>
</evidence>
<dbReference type="EMBL" id="JBEXAC010000002">
    <property type="protein sequence ID" value="MET7000769.1"/>
    <property type="molecule type" value="Genomic_DNA"/>
</dbReference>
<sequence>MKPNINMMLLLVLTACLLGACKNEPILNPNAPTMDEIIKNPTVNELNNLVVGTESGMRKGLDFYTEITGIFGREIYRFAASEPRYTQEMMGAGNSQLDNTSFYANNSWLYRYNVVRNAYLLIEGTQNSTYITNEKQKKGYYGFAKTIIAYQLLLNLNLTYANGIRTDVKDFRKLGPIVKEEQALTDIAAMLKAAREDLADGEFLFELSDGFTGFKDIAGFTKFNYALAARVAIYRKQWAEALTDLQGSFLDLAGDLNTGAYHIFSTAAHDITNPAFYERNESGDIRLAHPSYAAQIAPGDDRIDKTALRDDPATKDGLTSDRDFWIYRSETAPAAIIRNEELILIYAEAKIQLNQLPDGKTAIDRIRKAHNLAPYGGALDQAPLITEMLTQRRFSLYGEGHRWVDMRRYNRLATLPIDRPNDDVWPQLPLPLAEVGN</sequence>
<name>A0ABV2TCK9_9BACT</name>
<evidence type="ECO:0000259" key="7">
    <source>
        <dbReference type="Pfam" id="PF07980"/>
    </source>
</evidence>
<dbReference type="RefSeq" id="WP_354663322.1">
    <property type="nucleotide sequence ID" value="NZ_JBEXAC010000002.1"/>
</dbReference>
<comment type="caution">
    <text evidence="8">The sequence shown here is derived from an EMBL/GenBank/DDBJ whole genome shotgun (WGS) entry which is preliminary data.</text>
</comment>
<feature type="domain" description="RagB/SusD" evidence="7">
    <location>
        <begin position="330"/>
        <end position="410"/>
    </location>
</feature>
<evidence type="ECO:0000256" key="2">
    <source>
        <dbReference type="ARBA" id="ARBA00006275"/>
    </source>
</evidence>
<evidence type="ECO:0000256" key="4">
    <source>
        <dbReference type="ARBA" id="ARBA00023136"/>
    </source>
</evidence>
<dbReference type="Proteomes" id="UP001549749">
    <property type="component" value="Unassembled WGS sequence"/>
</dbReference>
<dbReference type="CDD" id="cd08977">
    <property type="entry name" value="SusD"/>
    <property type="match status" value="1"/>
</dbReference>
<proteinExistence type="inferred from homology"/>
<evidence type="ECO:0000256" key="6">
    <source>
        <dbReference type="SAM" id="SignalP"/>
    </source>
</evidence>
<feature type="chain" id="PRO_5047222655" evidence="6">
    <location>
        <begin position="21"/>
        <end position="437"/>
    </location>
</feature>
<organism evidence="8 9">
    <name type="scientific">Chitinophaga defluvii</name>
    <dbReference type="NCBI Taxonomy" id="3163343"/>
    <lineage>
        <taxon>Bacteria</taxon>
        <taxon>Pseudomonadati</taxon>
        <taxon>Bacteroidota</taxon>
        <taxon>Chitinophagia</taxon>
        <taxon>Chitinophagales</taxon>
        <taxon>Chitinophagaceae</taxon>
        <taxon>Chitinophaga</taxon>
    </lineage>
</organism>
<dbReference type="PROSITE" id="PS51257">
    <property type="entry name" value="PROKAR_LIPOPROTEIN"/>
    <property type="match status" value="1"/>
</dbReference>
<dbReference type="InterPro" id="IPR011990">
    <property type="entry name" value="TPR-like_helical_dom_sf"/>
</dbReference>
<keyword evidence="4" id="KW-0472">Membrane</keyword>
<evidence type="ECO:0000256" key="5">
    <source>
        <dbReference type="ARBA" id="ARBA00023237"/>
    </source>
</evidence>
<evidence type="ECO:0000313" key="9">
    <source>
        <dbReference type="Proteomes" id="UP001549749"/>
    </source>
</evidence>
<accession>A0ABV2TCK9</accession>
<dbReference type="SUPFAM" id="SSF48452">
    <property type="entry name" value="TPR-like"/>
    <property type="match status" value="1"/>
</dbReference>